<dbReference type="Proteomes" id="UP000015104">
    <property type="component" value="Unassembled WGS sequence"/>
</dbReference>
<sequence length="174" mass="19862">MDAYDGENDDTLDEDTLNLWLQECDVSEDDSKTILVRPGHPLDYAYSFAGQIIVNKTGEGQGLPCNSAQSYYQSEKSLLMNNPRLAETVRVADNPLRAGFVPEEDFDDNWYNLYKIDTAFRANWLKFTQNDDLAEQLLSTGNSRIVSRNNCSWGEITGKILMVIREILRRKANR</sequence>
<dbReference type="InterPro" id="IPR037238">
    <property type="entry name" value="YbiA-like_sf"/>
</dbReference>
<dbReference type="InterPro" id="IPR012816">
    <property type="entry name" value="NADAR"/>
</dbReference>
<reference evidence="3" key="1">
    <citation type="submission" date="2011-08" db="EMBL/GenBank/DDBJ databases">
        <authorList>
            <person name="Rombauts S."/>
        </authorList>
    </citation>
    <scope>NUCLEOTIDE SEQUENCE</scope>
    <source>
        <strain evidence="3">London</strain>
    </source>
</reference>
<feature type="domain" description="NADAR" evidence="1">
    <location>
        <begin position="60"/>
        <end position="150"/>
    </location>
</feature>
<protein>
    <recommendedName>
        <fullName evidence="1">NADAR domain-containing protein</fullName>
    </recommendedName>
</protein>
<dbReference type="CDD" id="cd15457">
    <property type="entry name" value="NADAR"/>
    <property type="match status" value="1"/>
</dbReference>
<evidence type="ECO:0000259" key="1">
    <source>
        <dbReference type="Pfam" id="PF08719"/>
    </source>
</evidence>
<dbReference type="HOGENOM" id="CLU_083451_0_0_1"/>
<proteinExistence type="predicted"/>
<dbReference type="SUPFAM" id="SSF143990">
    <property type="entry name" value="YbiA-like"/>
    <property type="match status" value="1"/>
</dbReference>
<organism evidence="2 3">
    <name type="scientific">Tetranychus urticae</name>
    <name type="common">Two-spotted spider mite</name>
    <dbReference type="NCBI Taxonomy" id="32264"/>
    <lineage>
        <taxon>Eukaryota</taxon>
        <taxon>Metazoa</taxon>
        <taxon>Ecdysozoa</taxon>
        <taxon>Arthropoda</taxon>
        <taxon>Chelicerata</taxon>
        <taxon>Arachnida</taxon>
        <taxon>Acari</taxon>
        <taxon>Acariformes</taxon>
        <taxon>Trombidiformes</taxon>
        <taxon>Prostigmata</taxon>
        <taxon>Eleutherengona</taxon>
        <taxon>Raphignathae</taxon>
        <taxon>Tetranychoidea</taxon>
        <taxon>Tetranychidae</taxon>
        <taxon>Tetranychus</taxon>
    </lineage>
</organism>
<name>T1L1V1_TETUR</name>
<dbReference type="AlphaFoldDB" id="T1L1V1"/>
<keyword evidence="3" id="KW-1185">Reference proteome</keyword>
<evidence type="ECO:0000313" key="3">
    <source>
        <dbReference type="Proteomes" id="UP000015104"/>
    </source>
</evidence>
<evidence type="ECO:0000313" key="2">
    <source>
        <dbReference type="EnsemblMetazoa" id="tetur32g00940.1"/>
    </source>
</evidence>
<reference evidence="2" key="2">
    <citation type="submission" date="2015-06" db="UniProtKB">
        <authorList>
            <consortium name="EnsemblMetazoa"/>
        </authorList>
    </citation>
    <scope>IDENTIFICATION</scope>
</reference>
<dbReference type="EMBL" id="CAEY01000921">
    <property type="status" value="NOT_ANNOTATED_CDS"/>
    <property type="molecule type" value="Genomic_DNA"/>
</dbReference>
<dbReference type="Pfam" id="PF08719">
    <property type="entry name" value="NADAR"/>
    <property type="match status" value="1"/>
</dbReference>
<accession>T1L1V1</accession>
<dbReference type="Gene3D" id="1.10.357.40">
    <property type="entry name" value="YbiA-like"/>
    <property type="match status" value="1"/>
</dbReference>
<dbReference type="EnsemblMetazoa" id="tetur32g00940.1">
    <property type="protein sequence ID" value="tetur32g00940.1"/>
    <property type="gene ID" value="tetur32g00940"/>
</dbReference>